<name>A0A132MG13_HYDSH</name>
<dbReference type="Proteomes" id="UP000748108">
    <property type="component" value="Unassembled WGS sequence"/>
</dbReference>
<reference evidence="1" key="3">
    <citation type="journal article" date="2021" name="Microbiology">
        <title>Metagenomic Analysis of the Microbial Community in the Underground Coal Fire Area (Kemerovo Region, Russia) Revealed Predominance of Thermophilic Members of the Phyla Deinococcus-thermus, Aquificae, and Firmicutes.</title>
        <authorList>
            <person name="Kadnikov V."/>
            <person name="Mardanov A.V."/>
            <person name="Beletsky A.V."/>
            <person name="Karnachuk O.V."/>
            <person name="Ravin N.V."/>
        </authorList>
    </citation>
    <scope>NUCLEOTIDE SEQUENCE</scope>
    <source>
        <strain evidence="1">RBS10-49</strain>
    </source>
</reference>
<gene>
    <name evidence="3" type="ORF">HSCHL_0289</name>
    <name evidence="1" type="ORF">KM312_10200</name>
    <name evidence="2" type="ORF">SA87_11020</name>
</gene>
<evidence type="ECO:0000313" key="4">
    <source>
        <dbReference type="Proteomes" id="UP000243024"/>
    </source>
</evidence>
<dbReference type="Proteomes" id="UP000243024">
    <property type="component" value="Unassembled WGS sequence"/>
</dbReference>
<comment type="caution">
    <text evidence="3">The sequence shown here is derived from an EMBL/GenBank/DDBJ whole genome shotgun (WGS) entry which is preliminary data.</text>
</comment>
<evidence type="ECO:0000313" key="5">
    <source>
        <dbReference type="Proteomes" id="UP000244180"/>
    </source>
</evidence>
<organism evidence="3 5">
    <name type="scientific">Hydrogenibacillus schlegelii</name>
    <name type="common">Bacillus schlegelii</name>
    <dbReference type="NCBI Taxonomy" id="1484"/>
    <lineage>
        <taxon>Bacteria</taxon>
        <taxon>Bacillati</taxon>
        <taxon>Bacillota</taxon>
        <taxon>Bacilli</taxon>
        <taxon>Bacillales</taxon>
        <taxon>Bacillales Family X. Incertae Sedis</taxon>
        <taxon>Hydrogenibacillus</taxon>
    </lineage>
</organism>
<dbReference type="Gene3D" id="3.30.530.20">
    <property type="match status" value="1"/>
</dbReference>
<evidence type="ECO:0000313" key="1">
    <source>
        <dbReference type="EMBL" id="MBT9282997.1"/>
    </source>
</evidence>
<dbReference type="OrthoDB" id="2374625at2"/>
<dbReference type="EMBL" id="PEBV01000004">
    <property type="protein sequence ID" value="PTQ54370.1"/>
    <property type="molecule type" value="Genomic_DNA"/>
</dbReference>
<evidence type="ECO:0000313" key="2">
    <source>
        <dbReference type="EMBL" id="OAR05423.1"/>
    </source>
</evidence>
<dbReference type="STRING" id="1484.SA87_11020"/>
<dbReference type="CDD" id="cd05018">
    <property type="entry name" value="CoxG"/>
    <property type="match status" value="1"/>
</dbReference>
<dbReference type="Proteomes" id="UP000244180">
    <property type="component" value="Unassembled WGS sequence"/>
</dbReference>
<dbReference type="EMBL" id="JAHHQF010000071">
    <property type="protein sequence ID" value="MBT9282997.1"/>
    <property type="molecule type" value="Genomic_DNA"/>
</dbReference>
<dbReference type="PANTHER" id="PTHR38588:SF1">
    <property type="entry name" value="BLL0334 PROTEIN"/>
    <property type="match status" value="1"/>
</dbReference>
<dbReference type="EMBL" id="JXBB01000001">
    <property type="protein sequence ID" value="OAR05423.1"/>
    <property type="molecule type" value="Genomic_DNA"/>
</dbReference>
<dbReference type="PANTHER" id="PTHR38588">
    <property type="entry name" value="BLL0334 PROTEIN"/>
    <property type="match status" value="1"/>
</dbReference>
<sequence length="148" mass="15866">MRTYEGEFKIELPREKVWNFITDSNKVGPCVPDLIELNVESPNRFNSRVKVGVGPIRGKFDLAVELSVVEPGSVMAMTVKGGGMGSGVDMKAEATLSDVEGGTLLKWRADTSISGPIASLGGRLIDNEARKIIEKVFANLKSALDASA</sequence>
<proteinExistence type="predicted"/>
<reference evidence="3 5" key="2">
    <citation type="submission" date="2017-08" db="EMBL/GenBank/DDBJ databases">
        <title>Burning lignite coal seam in the remote Altai Mountains harbors a hydrogen-driven thermophilic microbial community.</title>
        <authorList>
            <person name="Kadnikov V.V."/>
            <person name="Mardanov A.V."/>
            <person name="Ivasenko D."/>
            <person name="Beletsky A.V."/>
            <person name="Karnachuk O.V."/>
            <person name="Ravin N.V."/>
        </authorList>
    </citation>
    <scope>NUCLEOTIDE SEQUENCE [LARGE SCALE GENOMIC DNA]</scope>
    <source>
        <strain evidence="3">AL33</strain>
    </source>
</reference>
<dbReference type="InterPro" id="IPR023393">
    <property type="entry name" value="START-like_dom_sf"/>
</dbReference>
<keyword evidence="4" id="KW-1185">Reference proteome</keyword>
<dbReference type="RefSeq" id="WP_066197422.1">
    <property type="nucleotide sequence ID" value="NZ_CBCSAS010000020.1"/>
</dbReference>
<protein>
    <submittedName>
        <fullName evidence="1 2">Carbon monoxide dehydrogenase</fullName>
    </submittedName>
    <submittedName>
        <fullName evidence="3">Carbon monoxide oxidation accessory protein CoxG</fullName>
    </submittedName>
</protein>
<dbReference type="SUPFAM" id="SSF55961">
    <property type="entry name" value="Bet v1-like"/>
    <property type="match status" value="1"/>
</dbReference>
<reference evidence="2 4" key="1">
    <citation type="submission" date="2015-09" db="EMBL/GenBank/DDBJ databases">
        <title>Draft genome sequence of Hydrogenibacillus schlegelii DSM 2000.</title>
        <authorList>
            <person name="Hemp J."/>
        </authorList>
    </citation>
    <scope>NUCLEOTIDE SEQUENCE [LARGE SCALE GENOMIC DNA]</scope>
    <source>
        <strain evidence="2 4">MA 48</strain>
    </source>
</reference>
<dbReference type="Pfam" id="PF06240">
    <property type="entry name" value="COXG"/>
    <property type="match status" value="1"/>
</dbReference>
<accession>A0A132MG13</accession>
<dbReference type="AlphaFoldDB" id="A0A132MG13"/>
<dbReference type="InterPro" id="IPR010419">
    <property type="entry name" value="CO_DH_gsu"/>
</dbReference>
<evidence type="ECO:0000313" key="3">
    <source>
        <dbReference type="EMBL" id="PTQ54370.1"/>
    </source>
</evidence>